<dbReference type="GO" id="GO:0008381">
    <property type="term" value="F:mechanosensitive monoatomic ion channel activity"/>
    <property type="evidence" value="ECO:0007669"/>
    <property type="project" value="UniProtKB-UniRule"/>
</dbReference>
<comment type="subcellular location">
    <subcellularLocation>
        <location evidence="10">Cell inner membrane</location>
        <topology evidence="10">Multi-pass membrane protein</topology>
    </subcellularLocation>
    <subcellularLocation>
        <location evidence="1">Cell membrane</location>
        <topology evidence="1">Multi-pass membrane protein</topology>
    </subcellularLocation>
</comment>
<keyword evidence="7 10" id="KW-0406">Ion transport</keyword>
<sequence length="137" mass="14615">MSFINEFKAFAMKGNVVDLAVAVIIGGAFGKIVESLVKDIVMPIIGQLVGGVDFKELYINLGNTAYTTLELAEKAGAPLIKYGLFINAVVNFVIIALAIFVAIKAMSKLQKAAPPAAPAAPPEEILLLREIRDSLQK</sequence>
<evidence type="ECO:0000256" key="6">
    <source>
        <dbReference type="ARBA" id="ARBA00022989"/>
    </source>
</evidence>
<dbReference type="InterPro" id="IPR001185">
    <property type="entry name" value="MS_channel"/>
</dbReference>
<dbReference type="EMBL" id="BGOW01000003">
    <property type="protein sequence ID" value="GBL44908.1"/>
    <property type="molecule type" value="Genomic_DNA"/>
</dbReference>
<evidence type="ECO:0000256" key="3">
    <source>
        <dbReference type="ARBA" id="ARBA00022448"/>
    </source>
</evidence>
<dbReference type="Gene3D" id="1.10.1200.120">
    <property type="entry name" value="Large-conductance mechanosensitive channel, MscL, domain 1"/>
    <property type="match status" value="1"/>
</dbReference>
<dbReference type="InterPro" id="IPR019823">
    <property type="entry name" value="Mechanosensitive_channel_CS"/>
</dbReference>
<dbReference type="InterPro" id="IPR037673">
    <property type="entry name" value="MSC/AndL"/>
</dbReference>
<dbReference type="HAMAP" id="MF_00115">
    <property type="entry name" value="MscL"/>
    <property type="match status" value="1"/>
</dbReference>
<dbReference type="NCBIfam" id="TIGR00220">
    <property type="entry name" value="mscL"/>
    <property type="match status" value="1"/>
</dbReference>
<keyword evidence="9 10" id="KW-0407">Ion channel</keyword>
<keyword evidence="12" id="KW-1185">Reference proteome</keyword>
<evidence type="ECO:0000256" key="10">
    <source>
        <dbReference type="HAMAP-Rule" id="MF_00115"/>
    </source>
</evidence>
<dbReference type="AlphaFoldDB" id="A0A401JB58"/>
<comment type="function">
    <text evidence="10">Channel that opens in response to stretch forces in the membrane lipid bilayer. May participate in the regulation of osmotic pressure changes within the cell.</text>
</comment>
<evidence type="ECO:0000313" key="11">
    <source>
        <dbReference type="EMBL" id="GBL44908.1"/>
    </source>
</evidence>
<gene>
    <name evidence="10" type="primary">mscL</name>
    <name evidence="11" type="ORF">SFMTTN_0709</name>
</gene>
<dbReference type="Pfam" id="PF01741">
    <property type="entry name" value="MscL"/>
    <property type="match status" value="1"/>
</dbReference>
<evidence type="ECO:0000256" key="4">
    <source>
        <dbReference type="ARBA" id="ARBA00022475"/>
    </source>
</evidence>
<protein>
    <recommendedName>
        <fullName evidence="10">Large-conductance mechanosensitive channel</fullName>
    </recommendedName>
</protein>
<reference evidence="11 12" key="1">
    <citation type="journal article" date="2019" name="Front. Microbiol.">
        <title>Genomes of Neutrophilic Sulfur-Oxidizing Chemolithoautotrophs Representing 9 Proteobacterial Species From 8 Genera.</title>
        <authorList>
            <person name="Watanabe T."/>
            <person name="Kojima H."/>
            <person name="Umezawa K."/>
            <person name="Hori C."/>
            <person name="Takasuka T.E."/>
            <person name="Kato Y."/>
            <person name="Fukui M."/>
        </authorList>
    </citation>
    <scope>NUCLEOTIDE SEQUENCE [LARGE SCALE GENOMIC DNA]</scope>
    <source>
        <strain evidence="11 12">TTN</strain>
    </source>
</reference>
<accession>A0A401JB58</accession>
<proteinExistence type="inferred from homology"/>
<keyword evidence="5 10" id="KW-0812">Transmembrane</keyword>
<evidence type="ECO:0000256" key="7">
    <source>
        <dbReference type="ARBA" id="ARBA00023065"/>
    </source>
</evidence>
<evidence type="ECO:0000256" key="5">
    <source>
        <dbReference type="ARBA" id="ARBA00022692"/>
    </source>
</evidence>
<dbReference type="Proteomes" id="UP000286806">
    <property type="component" value="Unassembled WGS sequence"/>
</dbReference>
<evidence type="ECO:0000256" key="9">
    <source>
        <dbReference type="ARBA" id="ARBA00023303"/>
    </source>
</evidence>
<evidence type="ECO:0000256" key="1">
    <source>
        <dbReference type="ARBA" id="ARBA00004651"/>
    </source>
</evidence>
<evidence type="ECO:0000256" key="8">
    <source>
        <dbReference type="ARBA" id="ARBA00023136"/>
    </source>
</evidence>
<evidence type="ECO:0000313" key="12">
    <source>
        <dbReference type="Proteomes" id="UP000286806"/>
    </source>
</evidence>
<dbReference type="SUPFAM" id="SSF81330">
    <property type="entry name" value="Gated mechanosensitive channel"/>
    <property type="match status" value="1"/>
</dbReference>
<comment type="caution">
    <text evidence="10">Lacks conserved residue(s) required for the propagation of feature annotation.</text>
</comment>
<keyword evidence="3 10" id="KW-0813">Transport</keyword>
<dbReference type="NCBIfam" id="NF010557">
    <property type="entry name" value="PRK13952.1"/>
    <property type="match status" value="1"/>
</dbReference>
<keyword evidence="10" id="KW-0997">Cell inner membrane</keyword>
<keyword evidence="8 10" id="KW-0472">Membrane</keyword>
<dbReference type="GO" id="GO:0005886">
    <property type="term" value="C:plasma membrane"/>
    <property type="evidence" value="ECO:0007669"/>
    <property type="project" value="UniProtKB-SubCell"/>
</dbReference>
<evidence type="ECO:0000256" key="2">
    <source>
        <dbReference type="ARBA" id="ARBA00007254"/>
    </source>
</evidence>
<comment type="subunit">
    <text evidence="10">Homopentamer.</text>
</comment>
<keyword evidence="4 10" id="KW-1003">Cell membrane</keyword>
<dbReference type="OrthoDB" id="9810350at2"/>
<keyword evidence="6 10" id="KW-1133">Transmembrane helix</keyword>
<name>A0A401JB58_9PROT</name>
<dbReference type="InterPro" id="IPR036019">
    <property type="entry name" value="MscL_channel"/>
</dbReference>
<dbReference type="PRINTS" id="PR01264">
    <property type="entry name" value="MECHCHANNEL"/>
</dbReference>
<dbReference type="PANTHER" id="PTHR30266:SF2">
    <property type="entry name" value="LARGE-CONDUCTANCE MECHANOSENSITIVE CHANNEL"/>
    <property type="match status" value="1"/>
</dbReference>
<dbReference type="NCBIfam" id="NF001843">
    <property type="entry name" value="PRK00567.1-4"/>
    <property type="match status" value="1"/>
</dbReference>
<dbReference type="RefSeq" id="WP_124703738.1">
    <property type="nucleotide sequence ID" value="NZ_BGOW01000003.1"/>
</dbReference>
<dbReference type="PROSITE" id="PS01327">
    <property type="entry name" value="MSCL"/>
    <property type="match status" value="1"/>
</dbReference>
<comment type="caution">
    <text evidence="11">The sequence shown here is derived from an EMBL/GenBank/DDBJ whole genome shotgun (WGS) entry which is preliminary data.</text>
</comment>
<organism evidence="11 12">
    <name type="scientific">Sulfuriferula multivorans</name>
    <dbReference type="NCBI Taxonomy" id="1559896"/>
    <lineage>
        <taxon>Bacteria</taxon>
        <taxon>Pseudomonadati</taxon>
        <taxon>Pseudomonadota</taxon>
        <taxon>Betaproteobacteria</taxon>
        <taxon>Nitrosomonadales</taxon>
        <taxon>Sulfuricellaceae</taxon>
        <taxon>Sulfuriferula</taxon>
    </lineage>
</organism>
<dbReference type="PANTHER" id="PTHR30266">
    <property type="entry name" value="MECHANOSENSITIVE CHANNEL MSCL"/>
    <property type="match status" value="1"/>
</dbReference>
<comment type="similarity">
    <text evidence="2 10">Belongs to the MscL family.</text>
</comment>
<feature type="transmembrane region" description="Helical" evidence="10">
    <location>
        <begin position="79"/>
        <end position="103"/>
    </location>
</feature>